<feature type="region of interest" description="Disordered" evidence="1">
    <location>
        <begin position="310"/>
        <end position="329"/>
    </location>
</feature>
<protein>
    <submittedName>
        <fullName evidence="2">Uncharacterized protein</fullName>
    </submittedName>
</protein>
<evidence type="ECO:0000313" key="2">
    <source>
        <dbReference type="EMBL" id="MED6112569.1"/>
    </source>
</evidence>
<proteinExistence type="predicted"/>
<name>A0ABU6QKR6_9FABA</name>
<organism evidence="2 3">
    <name type="scientific">Stylosanthes scabra</name>
    <dbReference type="NCBI Taxonomy" id="79078"/>
    <lineage>
        <taxon>Eukaryota</taxon>
        <taxon>Viridiplantae</taxon>
        <taxon>Streptophyta</taxon>
        <taxon>Embryophyta</taxon>
        <taxon>Tracheophyta</taxon>
        <taxon>Spermatophyta</taxon>
        <taxon>Magnoliopsida</taxon>
        <taxon>eudicotyledons</taxon>
        <taxon>Gunneridae</taxon>
        <taxon>Pentapetalae</taxon>
        <taxon>rosids</taxon>
        <taxon>fabids</taxon>
        <taxon>Fabales</taxon>
        <taxon>Fabaceae</taxon>
        <taxon>Papilionoideae</taxon>
        <taxon>50 kb inversion clade</taxon>
        <taxon>dalbergioids sensu lato</taxon>
        <taxon>Dalbergieae</taxon>
        <taxon>Pterocarpus clade</taxon>
        <taxon>Stylosanthes</taxon>
    </lineage>
</organism>
<dbReference type="Proteomes" id="UP001341840">
    <property type="component" value="Unassembled WGS sequence"/>
</dbReference>
<feature type="region of interest" description="Disordered" evidence="1">
    <location>
        <begin position="1"/>
        <end position="121"/>
    </location>
</feature>
<dbReference type="EMBL" id="JASCZI010000589">
    <property type="protein sequence ID" value="MED6112569.1"/>
    <property type="molecule type" value="Genomic_DNA"/>
</dbReference>
<reference evidence="2 3" key="1">
    <citation type="journal article" date="2023" name="Plants (Basel)">
        <title>Bridging the Gap: Combining Genomics and Transcriptomics Approaches to Understand Stylosanthes scabra, an Orphan Legume from the Brazilian Caatinga.</title>
        <authorList>
            <person name="Ferreira-Neto J.R.C."/>
            <person name="da Silva M.D."/>
            <person name="Binneck E."/>
            <person name="de Melo N.F."/>
            <person name="da Silva R.H."/>
            <person name="de Melo A.L.T.M."/>
            <person name="Pandolfi V."/>
            <person name="Bustamante F.O."/>
            <person name="Brasileiro-Vidal A.C."/>
            <person name="Benko-Iseppon A.M."/>
        </authorList>
    </citation>
    <scope>NUCLEOTIDE SEQUENCE [LARGE SCALE GENOMIC DNA]</scope>
    <source>
        <tissue evidence="2">Leaves</tissue>
    </source>
</reference>
<keyword evidence="3" id="KW-1185">Reference proteome</keyword>
<evidence type="ECO:0000256" key="1">
    <source>
        <dbReference type="SAM" id="MobiDB-lite"/>
    </source>
</evidence>
<sequence length="343" mass="38182">MARDGGRGRGTVTRGRGRPRKNTGIPLNLDPKPRPATSTPTTTTTTATHTTTPPIVATSGSSAGFPHMVMIPTPGSRVQSSDTGGPGPVQHSPHVPETQTSSQPPPTPDTDVADEDAEATASATADTRLLLIWDGHDCWDQVKKGTTEITNVFKEHYKWYAPLFSHAPDEAIDLWWEEWRKRFRFRRGDEANMRKAWESRAAKRHRGLMHNIREKGAPHDWIPDDIFARYEAFWRSPEYQAMRRANKTNRHPAPVDHSTQGEAVNAEVKRLEDERDARIAAGLPPGPSIDEDEVWDRMAGGLKKGRIYGKGPAPRLVDPEDASTCSGPDAREHITLLNREIHQ</sequence>
<gene>
    <name evidence="2" type="ORF">PIB30_062822</name>
</gene>
<evidence type="ECO:0000313" key="3">
    <source>
        <dbReference type="Proteomes" id="UP001341840"/>
    </source>
</evidence>
<feature type="compositionally biased region" description="Low complexity" evidence="1">
    <location>
        <begin position="35"/>
        <end position="58"/>
    </location>
</feature>
<accession>A0ABU6QKR6</accession>
<comment type="caution">
    <text evidence="2">The sequence shown here is derived from an EMBL/GenBank/DDBJ whole genome shotgun (WGS) entry which is preliminary data.</text>
</comment>